<gene>
    <name evidence="2" type="ORF">EYF80_030885</name>
</gene>
<comment type="caution">
    <text evidence="2">The sequence shown here is derived from an EMBL/GenBank/DDBJ whole genome shotgun (WGS) entry which is preliminary data.</text>
</comment>
<organism evidence="2 3">
    <name type="scientific">Liparis tanakae</name>
    <name type="common">Tanaka's snailfish</name>
    <dbReference type="NCBI Taxonomy" id="230148"/>
    <lineage>
        <taxon>Eukaryota</taxon>
        <taxon>Metazoa</taxon>
        <taxon>Chordata</taxon>
        <taxon>Craniata</taxon>
        <taxon>Vertebrata</taxon>
        <taxon>Euteleostomi</taxon>
        <taxon>Actinopterygii</taxon>
        <taxon>Neopterygii</taxon>
        <taxon>Teleostei</taxon>
        <taxon>Neoteleostei</taxon>
        <taxon>Acanthomorphata</taxon>
        <taxon>Eupercaria</taxon>
        <taxon>Perciformes</taxon>
        <taxon>Cottioidei</taxon>
        <taxon>Cottales</taxon>
        <taxon>Liparidae</taxon>
        <taxon>Liparis</taxon>
    </lineage>
</organism>
<evidence type="ECO:0000256" key="1">
    <source>
        <dbReference type="SAM" id="MobiDB-lite"/>
    </source>
</evidence>
<evidence type="ECO:0000313" key="2">
    <source>
        <dbReference type="EMBL" id="TNN58875.1"/>
    </source>
</evidence>
<name>A0A4Z2H0K3_9TELE</name>
<reference evidence="2 3" key="1">
    <citation type="submission" date="2019-03" db="EMBL/GenBank/DDBJ databases">
        <title>First draft genome of Liparis tanakae, snailfish: a comprehensive survey of snailfish specific genes.</title>
        <authorList>
            <person name="Kim W."/>
            <person name="Song I."/>
            <person name="Jeong J.-H."/>
            <person name="Kim D."/>
            <person name="Kim S."/>
            <person name="Ryu S."/>
            <person name="Song J.Y."/>
            <person name="Lee S.K."/>
        </authorList>
    </citation>
    <scope>NUCLEOTIDE SEQUENCE [LARGE SCALE GENOMIC DNA]</scope>
    <source>
        <tissue evidence="2">Muscle</tissue>
    </source>
</reference>
<dbReference type="EMBL" id="SRLO01000368">
    <property type="protein sequence ID" value="TNN58875.1"/>
    <property type="molecule type" value="Genomic_DNA"/>
</dbReference>
<sequence>MAAKIKFRLATTKTERGSGCRLQSRGGSEASQTVGTGGPDDWRTPGCGLDIMFEKHQYNVGQKELANKFIQLKMMHQTPQEVETGSSSLLLEIVCVHTERLFLSQQVRGDVPRLGLCGLPVMVVLRRAAAPLVLPPEAPQLGAPVFPPLEGQSGAVRHQPALLGAPAPLPLLRADQEEGAAHVEGGTAAAEVAVRDPERPEAPANITK</sequence>
<keyword evidence="3" id="KW-1185">Reference proteome</keyword>
<feature type="region of interest" description="Disordered" evidence="1">
    <location>
        <begin position="178"/>
        <end position="208"/>
    </location>
</feature>
<feature type="region of interest" description="Disordered" evidence="1">
    <location>
        <begin position="16"/>
        <end position="39"/>
    </location>
</feature>
<feature type="compositionally biased region" description="Polar residues" evidence="1">
    <location>
        <begin position="25"/>
        <end position="34"/>
    </location>
</feature>
<evidence type="ECO:0000313" key="3">
    <source>
        <dbReference type="Proteomes" id="UP000314294"/>
    </source>
</evidence>
<feature type="compositionally biased region" description="Low complexity" evidence="1">
    <location>
        <begin position="182"/>
        <end position="192"/>
    </location>
</feature>
<accession>A0A4Z2H0K3</accession>
<protein>
    <submittedName>
        <fullName evidence="2">Uncharacterized protein</fullName>
    </submittedName>
</protein>
<proteinExistence type="predicted"/>
<dbReference type="AlphaFoldDB" id="A0A4Z2H0K3"/>
<dbReference type="Proteomes" id="UP000314294">
    <property type="component" value="Unassembled WGS sequence"/>
</dbReference>